<feature type="domain" description="PRD" evidence="7">
    <location>
        <begin position="200"/>
        <end position="305"/>
    </location>
</feature>
<keyword evidence="4" id="KW-0804">Transcription</keyword>
<dbReference type="InterPro" id="IPR011608">
    <property type="entry name" value="PRD"/>
</dbReference>
<evidence type="ECO:0000256" key="4">
    <source>
        <dbReference type="ARBA" id="ARBA00023163"/>
    </source>
</evidence>
<protein>
    <submittedName>
        <fullName evidence="8">PRD domain-containing protein</fullName>
    </submittedName>
</protein>
<dbReference type="Gene3D" id="1.10.1790.10">
    <property type="entry name" value="PRD domain"/>
    <property type="match status" value="2"/>
</dbReference>
<dbReference type="InterPro" id="IPR013196">
    <property type="entry name" value="HTH_11"/>
</dbReference>
<feature type="domain" description="PTS EIIA type-2" evidence="5">
    <location>
        <begin position="565"/>
        <end position="708"/>
    </location>
</feature>
<dbReference type="InterPro" id="IPR002178">
    <property type="entry name" value="PTS_EIIA_type-2_dom"/>
</dbReference>
<dbReference type="PANTHER" id="PTHR30185:SF18">
    <property type="entry name" value="TRANSCRIPTIONAL REGULATOR MTLR"/>
    <property type="match status" value="1"/>
</dbReference>
<dbReference type="Pfam" id="PF00359">
    <property type="entry name" value="PTS_EIIA_2"/>
    <property type="match status" value="1"/>
</dbReference>
<dbReference type="InterPro" id="IPR036388">
    <property type="entry name" value="WH-like_DNA-bd_sf"/>
</dbReference>
<dbReference type="Pfam" id="PF02302">
    <property type="entry name" value="PTS_IIB"/>
    <property type="match status" value="1"/>
</dbReference>
<dbReference type="SUPFAM" id="SSF63520">
    <property type="entry name" value="PTS-regulatory domain, PRD"/>
    <property type="match status" value="2"/>
</dbReference>
<dbReference type="KEGG" id="spoa:EQM13_03560"/>
<feature type="domain" description="PTS EIIB type-2" evidence="6">
    <location>
        <begin position="423"/>
        <end position="514"/>
    </location>
</feature>
<dbReference type="SUPFAM" id="SSF52794">
    <property type="entry name" value="PTS system IIB component-like"/>
    <property type="match status" value="1"/>
</dbReference>
<dbReference type="GO" id="GO:0009401">
    <property type="term" value="P:phosphoenolpyruvate-dependent sugar phosphotransferase system"/>
    <property type="evidence" value="ECO:0007669"/>
    <property type="project" value="InterPro"/>
</dbReference>
<dbReference type="CDD" id="cd00211">
    <property type="entry name" value="PTS_IIA_fru"/>
    <property type="match status" value="1"/>
</dbReference>
<feature type="domain" description="PRD" evidence="7">
    <location>
        <begin position="308"/>
        <end position="415"/>
    </location>
</feature>
<dbReference type="Pfam" id="PF08279">
    <property type="entry name" value="HTH_11"/>
    <property type="match status" value="2"/>
</dbReference>
<keyword evidence="1" id="KW-0808">Transferase</keyword>
<dbReference type="EMBL" id="CP035282">
    <property type="protein sequence ID" value="QAT60718.1"/>
    <property type="molecule type" value="Genomic_DNA"/>
</dbReference>
<dbReference type="OrthoDB" id="3175596at2"/>
<dbReference type="Pfam" id="PF00874">
    <property type="entry name" value="PRD"/>
    <property type="match status" value="2"/>
</dbReference>
<dbReference type="PROSITE" id="PS51099">
    <property type="entry name" value="PTS_EIIB_TYPE_2"/>
    <property type="match status" value="1"/>
</dbReference>
<keyword evidence="2" id="KW-0677">Repeat</keyword>
<dbReference type="RefSeq" id="WP_128751976.1">
    <property type="nucleotide sequence ID" value="NZ_CP035282.1"/>
</dbReference>
<organism evidence="8 9">
    <name type="scientific">Acidilutibacter cellobiosedens</name>
    <dbReference type="NCBI Taxonomy" id="2507161"/>
    <lineage>
        <taxon>Bacteria</taxon>
        <taxon>Bacillati</taxon>
        <taxon>Bacillota</taxon>
        <taxon>Tissierellia</taxon>
        <taxon>Tissierellales</taxon>
        <taxon>Acidilutibacteraceae</taxon>
        <taxon>Acidilutibacter</taxon>
    </lineage>
</organism>
<dbReference type="PANTHER" id="PTHR30185">
    <property type="entry name" value="CRYPTIC BETA-GLUCOSIDE BGL OPERON ANTITERMINATOR"/>
    <property type="match status" value="1"/>
</dbReference>
<dbReference type="InterPro" id="IPR003501">
    <property type="entry name" value="PTS_EIIB_2/3"/>
</dbReference>
<evidence type="ECO:0000256" key="1">
    <source>
        <dbReference type="ARBA" id="ARBA00022679"/>
    </source>
</evidence>
<dbReference type="Gene3D" id="3.40.930.10">
    <property type="entry name" value="Mannitol-specific EII, Chain A"/>
    <property type="match status" value="1"/>
</dbReference>
<dbReference type="AlphaFoldDB" id="A0A410QA03"/>
<dbReference type="InterPro" id="IPR013011">
    <property type="entry name" value="PTS_EIIB_2"/>
</dbReference>
<dbReference type="InterPro" id="IPR050661">
    <property type="entry name" value="BglG_antiterminators"/>
</dbReference>
<evidence type="ECO:0000259" key="7">
    <source>
        <dbReference type="PROSITE" id="PS51372"/>
    </source>
</evidence>
<evidence type="ECO:0000313" key="9">
    <source>
        <dbReference type="Proteomes" id="UP000287969"/>
    </source>
</evidence>
<dbReference type="Proteomes" id="UP000287969">
    <property type="component" value="Chromosome"/>
</dbReference>
<evidence type="ECO:0000259" key="6">
    <source>
        <dbReference type="PROSITE" id="PS51099"/>
    </source>
</evidence>
<dbReference type="InterPro" id="IPR036095">
    <property type="entry name" value="PTS_EIIB-like_sf"/>
</dbReference>
<dbReference type="Gene3D" id="3.40.50.2300">
    <property type="match status" value="1"/>
</dbReference>
<keyword evidence="9" id="KW-1185">Reference proteome</keyword>
<gene>
    <name evidence="8" type="ORF">EQM13_03560</name>
</gene>
<dbReference type="GO" id="GO:0008982">
    <property type="term" value="F:protein-N(PI)-phosphohistidine-sugar phosphotransferase activity"/>
    <property type="evidence" value="ECO:0007669"/>
    <property type="project" value="InterPro"/>
</dbReference>
<name>A0A410QA03_9FIRM</name>
<evidence type="ECO:0000313" key="8">
    <source>
        <dbReference type="EMBL" id="QAT60718.1"/>
    </source>
</evidence>
<dbReference type="SUPFAM" id="SSF46785">
    <property type="entry name" value="Winged helix' DNA-binding domain"/>
    <property type="match status" value="2"/>
</dbReference>
<dbReference type="Gene3D" id="1.10.10.10">
    <property type="entry name" value="Winged helix-like DNA-binding domain superfamily/Winged helix DNA-binding domain"/>
    <property type="match status" value="2"/>
</dbReference>
<evidence type="ECO:0000256" key="2">
    <source>
        <dbReference type="ARBA" id="ARBA00022737"/>
    </source>
</evidence>
<dbReference type="InterPro" id="IPR016152">
    <property type="entry name" value="PTrfase/Anion_transptr"/>
</dbReference>
<dbReference type="InterPro" id="IPR036390">
    <property type="entry name" value="WH_DNA-bd_sf"/>
</dbReference>
<dbReference type="CDD" id="cd05568">
    <property type="entry name" value="PTS_IIB_bgl_like"/>
    <property type="match status" value="1"/>
</dbReference>
<dbReference type="GO" id="GO:0006355">
    <property type="term" value="P:regulation of DNA-templated transcription"/>
    <property type="evidence" value="ECO:0007669"/>
    <property type="project" value="InterPro"/>
</dbReference>
<reference evidence="9" key="1">
    <citation type="submission" date="2019-01" db="EMBL/GenBank/DDBJ databases">
        <title>Draft genomes of a novel of Sporanaerobacter strains.</title>
        <authorList>
            <person name="Ma S."/>
        </authorList>
    </citation>
    <scope>NUCLEOTIDE SEQUENCE [LARGE SCALE GENOMIC DNA]</scope>
    <source>
        <strain evidence="9">NJN-17</strain>
    </source>
</reference>
<dbReference type="SUPFAM" id="SSF55804">
    <property type="entry name" value="Phoshotransferase/anion transport protein"/>
    <property type="match status" value="1"/>
</dbReference>
<accession>A0A410QA03</accession>
<keyword evidence="3" id="KW-0805">Transcription regulation</keyword>
<evidence type="ECO:0000259" key="5">
    <source>
        <dbReference type="PROSITE" id="PS51094"/>
    </source>
</evidence>
<evidence type="ECO:0000256" key="3">
    <source>
        <dbReference type="ARBA" id="ARBA00023015"/>
    </source>
</evidence>
<dbReference type="InterPro" id="IPR036634">
    <property type="entry name" value="PRD_sf"/>
</dbReference>
<dbReference type="PROSITE" id="PS51372">
    <property type="entry name" value="PRD_2"/>
    <property type="match status" value="2"/>
</dbReference>
<dbReference type="PROSITE" id="PS51094">
    <property type="entry name" value="PTS_EIIA_TYPE_2"/>
    <property type="match status" value="1"/>
</dbReference>
<sequence length="710" mass="80543">MLNKRCSQLLLRIINSKEPVSILELSNIFNVSKRTIRYDLDKIDEFLANIKLPQLIRKPNVGISYNCSIVEKNIILESMGKIDFYQYVLSQDERVMYILSELLSVRDYVTIEEMANELFVSRSTIIKDMNKVRGWLNKRNLNLISTKGFGIKIEGNEKYYRKAALELLTDNVDVYKALNFIKTSKFEKMDFGIDAKLKNMFKNIDIVYIENCIDIAEEELEIKFSDEAYSALVMHIALALKRIEQGKDIIMPKEELVSLQTTKEFAVSSSIVKMLEERFKLNIPIGEIGYMTVHFLGSNASASKKINNDLIEIEIITNKLIEKVGKLLNENLRDDKQLFEGLLQHMRPTIYRLKHGLVLKNPLLTEIKKSYYQLFMAVKKGCSIIESYTNKKISDEEVGYLALHFGAAIERIQDFTGEPARPARVLVVCATGIGTAGFISEKLKQMFNVNIIGTVSYRQIKEVLEEKKVDIIVSTIPVKIDVENIKCIEVSPFLTSQNISDIKSAISGNIYQSKKANVDLKKVIDIIGKSCEIFDAANLIKDLTNYFGVSNNLEERSTPLLALQDVLTSQSIKLNVEADSWEESIRIGGGLLEKNGLVEHKYIQAMIDIVKNMGPYIVIQPGIAMPHARPEYGVKKVGVSLITLKNPINFGNKENDPVKIVICLCSTDHSSHIKVLSELVDLLEDKNFVNEVMKARNSEDIIRFIINNVK</sequence>
<proteinExistence type="predicted"/>